<evidence type="ECO:0000313" key="6">
    <source>
        <dbReference type="EMBL" id="CAE7182653.1"/>
    </source>
</evidence>
<dbReference type="GO" id="GO:0006744">
    <property type="term" value="P:ubiquinone biosynthetic process"/>
    <property type="evidence" value="ECO:0007669"/>
    <property type="project" value="TreeGrafter"/>
</dbReference>
<protein>
    <recommendedName>
        <fullName evidence="5">ABC1 atypical kinase-like domain-containing protein</fullName>
    </recommendedName>
</protein>
<feature type="domain" description="ABC1 atypical kinase-like" evidence="5">
    <location>
        <begin position="240"/>
        <end position="482"/>
    </location>
</feature>
<dbReference type="InterPro" id="IPR051409">
    <property type="entry name" value="Atypical_kinase_ADCK"/>
</dbReference>
<comment type="similarity">
    <text evidence="1">Belongs to the protein kinase superfamily. ADCK protein kinase family.</text>
</comment>
<evidence type="ECO:0000259" key="5">
    <source>
        <dbReference type="Pfam" id="PF03109"/>
    </source>
</evidence>
<gene>
    <name evidence="6" type="ORF">RDB_LOCUS118548</name>
</gene>
<dbReference type="GO" id="GO:0005524">
    <property type="term" value="F:ATP binding"/>
    <property type="evidence" value="ECO:0007669"/>
    <property type="project" value="UniProtKB-KW"/>
</dbReference>
<accession>A0A8H3E1I1</accession>
<dbReference type="InterPro" id="IPR034646">
    <property type="entry name" value="ADCK3_dom"/>
</dbReference>
<evidence type="ECO:0000313" key="7">
    <source>
        <dbReference type="Proteomes" id="UP000663827"/>
    </source>
</evidence>
<proteinExistence type="inferred from homology"/>
<organism evidence="6 7">
    <name type="scientific">Rhizoctonia solani</name>
    <dbReference type="NCBI Taxonomy" id="456999"/>
    <lineage>
        <taxon>Eukaryota</taxon>
        <taxon>Fungi</taxon>
        <taxon>Dikarya</taxon>
        <taxon>Basidiomycota</taxon>
        <taxon>Agaricomycotina</taxon>
        <taxon>Agaricomycetes</taxon>
        <taxon>Cantharellales</taxon>
        <taxon>Ceratobasidiaceae</taxon>
        <taxon>Rhizoctonia</taxon>
    </lineage>
</organism>
<dbReference type="Pfam" id="PF03109">
    <property type="entry name" value="ABC1"/>
    <property type="match status" value="1"/>
</dbReference>
<dbReference type="GO" id="GO:0016740">
    <property type="term" value="F:transferase activity"/>
    <property type="evidence" value="ECO:0007669"/>
    <property type="project" value="UniProtKB-KW"/>
</dbReference>
<reference evidence="6" key="1">
    <citation type="submission" date="2021-01" db="EMBL/GenBank/DDBJ databases">
        <authorList>
            <person name="Kaushik A."/>
        </authorList>
    </citation>
    <scope>NUCLEOTIDE SEQUENCE</scope>
    <source>
        <strain evidence="6">AG5</strain>
    </source>
</reference>
<dbReference type="CDD" id="cd13970">
    <property type="entry name" value="ABC1_ADCK3"/>
    <property type="match status" value="1"/>
</dbReference>
<dbReference type="Proteomes" id="UP000663827">
    <property type="component" value="Unassembled WGS sequence"/>
</dbReference>
<dbReference type="EMBL" id="CAJNJQ010002686">
    <property type="protein sequence ID" value="CAE7182653.1"/>
    <property type="molecule type" value="Genomic_DNA"/>
</dbReference>
<sequence length="587" mass="65273">MSPPGRLYDALTVVYAAAQVLQRAAVIGVEKNIPSVAYGAASRPRNSSVAVAGQPTATVRETEPKDLNSSAVGLDFKIQPNTWTYVQPTSVHSAVVQKLSQDTASQTTASNIPDARLQDEPILTTNVSEIQRDSFDYYEEAEPAVKLTPSRVPSSRLGRLFHYGSLAASLTAGTASEYVRRVARGSGADAGSPMMSEANVSRLVDKLSRMRGAALKLGQFLSIQDAHVLPEQIERVLRQVQNNAHYMPNSQLEQVLSAEFGPNWNEKFSHFDPIPIASASIGQVHKATIPPNETPIALKVQFPNIAESIYSDLANVSTLLTASALLPRGLYLDRTLSVMKGELAEECDYEREARCIERFGEFLGGKDERFRVPRVIRELTTKRALAMEWMEGVSVAKGAKWPQRIRDQIATDILTLCLRELFEFRLMQTDPNWSNFLYNPRTDQLELIDFGASREYSKEFMDDWFELLSAAVREDRDACVEYSLKLGYLTGEESQEMIDAHVRSVTLLGVPFRASTPQPFSFKSQTITDEIRALIPVMLRLRLTPPPKETYSLNRKLSGAFLLCGRLGADVDCRSIWERVVGAYKVG</sequence>
<dbReference type="InterPro" id="IPR004147">
    <property type="entry name" value="ABC1_dom"/>
</dbReference>
<evidence type="ECO:0000256" key="2">
    <source>
        <dbReference type="ARBA" id="ARBA00022679"/>
    </source>
</evidence>
<dbReference type="PANTHER" id="PTHR43851">
    <property type="match status" value="1"/>
</dbReference>
<keyword evidence="3" id="KW-0547">Nucleotide-binding</keyword>
<dbReference type="SUPFAM" id="SSF56112">
    <property type="entry name" value="Protein kinase-like (PK-like)"/>
    <property type="match status" value="1"/>
</dbReference>
<dbReference type="InterPro" id="IPR011009">
    <property type="entry name" value="Kinase-like_dom_sf"/>
</dbReference>
<comment type="caution">
    <text evidence="6">The sequence shown here is derived from an EMBL/GenBank/DDBJ whole genome shotgun (WGS) entry which is preliminary data.</text>
</comment>
<dbReference type="AlphaFoldDB" id="A0A8H3E1I1"/>
<evidence type="ECO:0000256" key="4">
    <source>
        <dbReference type="ARBA" id="ARBA00022840"/>
    </source>
</evidence>
<evidence type="ECO:0000256" key="3">
    <source>
        <dbReference type="ARBA" id="ARBA00022741"/>
    </source>
</evidence>
<evidence type="ECO:0000256" key="1">
    <source>
        <dbReference type="ARBA" id="ARBA00009670"/>
    </source>
</evidence>
<keyword evidence="4" id="KW-0067">ATP-binding</keyword>
<name>A0A8H3E1I1_9AGAM</name>
<keyword evidence="2" id="KW-0808">Transferase</keyword>
<dbReference type="PANTHER" id="PTHR43851:SF3">
    <property type="entry name" value="COENZYME Q8"/>
    <property type="match status" value="1"/>
</dbReference>